<dbReference type="PROSITE" id="PS50977">
    <property type="entry name" value="HTH_TETR_2"/>
    <property type="match status" value="1"/>
</dbReference>
<dbReference type="PRINTS" id="PR00455">
    <property type="entry name" value="HTHTETR"/>
</dbReference>
<keyword evidence="7" id="KW-1185">Reference proteome</keyword>
<protein>
    <submittedName>
        <fullName evidence="6">AcrR family transcriptional regulator</fullName>
    </submittedName>
</protein>
<dbReference type="GO" id="GO:0000976">
    <property type="term" value="F:transcription cis-regulatory region binding"/>
    <property type="evidence" value="ECO:0007669"/>
    <property type="project" value="TreeGrafter"/>
</dbReference>
<dbReference type="Pfam" id="PF21597">
    <property type="entry name" value="TetR_C_43"/>
    <property type="match status" value="1"/>
</dbReference>
<dbReference type="EMBL" id="JACHJW010000001">
    <property type="protein sequence ID" value="MBB4959668.1"/>
    <property type="molecule type" value="Genomic_DNA"/>
</dbReference>
<keyword evidence="2 4" id="KW-0238">DNA-binding</keyword>
<dbReference type="GO" id="GO:0003700">
    <property type="term" value="F:DNA-binding transcription factor activity"/>
    <property type="evidence" value="ECO:0007669"/>
    <property type="project" value="TreeGrafter"/>
</dbReference>
<dbReference type="InterPro" id="IPR050109">
    <property type="entry name" value="HTH-type_TetR-like_transc_reg"/>
</dbReference>
<proteinExistence type="predicted"/>
<organism evidence="6 7">
    <name type="scientific">Micromonospora polyrhachis</name>
    <dbReference type="NCBI Taxonomy" id="1282883"/>
    <lineage>
        <taxon>Bacteria</taxon>
        <taxon>Bacillati</taxon>
        <taxon>Actinomycetota</taxon>
        <taxon>Actinomycetes</taxon>
        <taxon>Micromonosporales</taxon>
        <taxon>Micromonosporaceae</taxon>
        <taxon>Micromonospora</taxon>
    </lineage>
</organism>
<evidence type="ECO:0000313" key="6">
    <source>
        <dbReference type="EMBL" id="MBB4959668.1"/>
    </source>
</evidence>
<evidence type="ECO:0000256" key="3">
    <source>
        <dbReference type="ARBA" id="ARBA00023163"/>
    </source>
</evidence>
<evidence type="ECO:0000259" key="5">
    <source>
        <dbReference type="PROSITE" id="PS50977"/>
    </source>
</evidence>
<comment type="caution">
    <text evidence="6">The sequence shown here is derived from an EMBL/GenBank/DDBJ whole genome shotgun (WGS) entry which is preliminary data.</text>
</comment>
<dbReference type="InterPro" id="IPR009057">
    <property type="entry name" value="Homeodomain-like_sf"/>
</dbReference>
<keyword evidence="1" id="KW-0805">Transcription regulation</keyword>
<dbReference type="InterPro" id="IPR001647">
    <property type="entry name" value="HTH_TetR"/>
</dbReference>
<accession>A0A7W7SRK7</accession>
<dbReference type="RefSeq" id="WP_221449056.1">
    <property type="nucleotide sequence ID" value="NZ_JACHJW010000001.1"/>
</dbReference>
<dbReference type="SUPFAM" id="SSF48498">
    <property type="entry name" value="Tetracyclin repressor-like, C-terminal domain"/>
    <property type="match status" value="1"/>
</dbReference>
<dbReference type="PANTHER" id="PTHR30055">
    <property type="entry name" value="HTH-TYPE TRANSCRIPTIONAL REGULATOR RUTR"/>
    <property type="match status" value="1"/>
</dbReference>
<evidence type="ECO:0000256" key="2">
    <source>
        <dbReference type="ARBA" id="ARBA00023125"/>
    </source>
</evidence>
<reference evidence="6 7" key="1">
    <citation type="submission" date="2020-08" db="EMBL/GenBank/DDBJ databases">
        <title>Sequencing the genomes of 1000 actinobacteria strains.</title>
        <authorList>
            <person name="Klenk H.-P."/>
        </authorList>
    </citation>
    <scope>NUCLEOTIDE SEQUENCE [LARGE SCALE GENOMIC DNA]</scope>
    <source>
        <strain evidence="6 7">DSM 45886</strain>
    </source>
</reference>
<dbReference type="Pfam" id="PF00440">
    <property type="entry name" value="TetR_N"/>
    <property type="match status" value="1"/>
</dbReference>
<evidence type="ECO:0000256" key="4">
    <source>
        <dbReference type="PROSITE-ProRule" id="PRU00335"/>
    </source>
</evidence>
<dbReference type="SUPFAM" id="SSF46689">
    <property type="entry name" value="Homeodomain-like"/>
    <property type="match status" value="1"/>
</dbReference>
<evidence type="ECO:0000313" key="7">
    <source>
        <dbReference type="Proteomes" id="UP000578819"/>
    </source>
</evidence>
<dbReference type="InterPro" id="IPR049445">
    <property type="entry name" value="TetR_SbtR-like_C"/>
</dbReference>
<feature type="DNA-binding region" description="H-T-H motif" evidence="4">
    <location>
        <begin position="40"/>
        <end position="59"/>
    </location>
</feature>
<feature type="domain" description="HTH tetR-type" evidence="5">
    <location>
        <begin position="18"/>
        <end position="77"/>
    </location>
</feature>
<keyword evidence="3" id="KW-0804">Transcription</keyword>
<gene>
    <name evidence="6" type="ORF">FHR38_003401</name>
</gene>
<dbReference type="Gene3D" id="1.10.357.10">
    <property type="entry name" value="Tetracycline Repressor, domain 2"/>
    <property type="match status" value="1"/>
</dbReference>
<dbReference type="InterPro" id="IPR036271">
    <property type="entry name" value="Tet_transcr_reg_TetR-rel_C_sf"/>
</dbReference>
<dbReference type="Proteomes" id="UP000578819">
    <property type="component" value="Unassembled WGS sequence"/>
</dbReference>
<name>A0A7W7SRK7_9ACTN</name>
<sequence>MATGGTPAPQRQMRADARRNYERLLDEARAAFAEQGVGTSLEEIARRAEVAIGTLYRHFPTRHALLEAILRDSMTGLSDRARELLDHPSPAAALTLWSRAALIHITVYRDLAPTLMSSFDDETSPLHSGCQALVAAGEQLLDRARQAGVVRADAQATDLFALLNAVAWVSDQVPDEQADRLLSFVVDGLRPRQDQA</sequence>
<evidence type="ECO:0000256" key="1">
    <source>
        <dbReference type="ARBA" id="ARBA00023015"/>
    </source>
</evidence>
<dbReference type="AlphaFoldDB" id="A0A7W7SRK7"/>
<dbReference type="PANTHER" id="PTHR30055:SF234">
    <property type="entry name" value="HTH-TYPE TRANSCRIPTIONAL REGULATOR BETI"/>
    <property type="match status" value="1"/>
</dbReference>